<organism evidence="2">
    <name type="scientific">Proboscia inermis</name>
    <dbReference type="NCBI Taxonomy" id="420281"/>
    <lineage>
        <taxon>Eukaryota</taxon>
        <taxon>Sar</taxon>
        <taxon>Stramenopiles</taxon>
        <taxon>Ochrophyta</taxon>
        <taxon>Bacillariophyta</taxon>
        <taxon>Coscinodiscophyceae</taxon>
        <taxon>Rhizosoleniophycidae</taxon>
        <taxon>Rhizosoleniales</taxon>
        <taxon>Rhizosoleniaceae</taxon>
        <taxon>Proboscia</taxon>
    </lineage>
</organism>
<sequence>MEESEEDETLKSKNSRKAKKKPTRRPKLEDSDSNFEAEEDKELEHDSESSSSEDEPEPRARSKAKPKGKATSKGTKGAKGKRTPGTSREDELATMLKTIVSKYGSSPPTSNTTPSAYSSPVQRKSAPLTTCPPDSSVPASSPLKFVQLMPSYKIISNQTRLFCTYR</sequence>
<feature type="compositionally biased region" description="Basic residues" evidence="1">
    <location>
        <begin position="13"/>
        <end position="25"/>
    </location>
</feature>
<gene>
    <name evidence="2" type="ORF">PINE0816_LOCUS9025</name>
    <name evidence="3" type="ORF">PINE0816_LOCUS9026</name>
</gene>
<feature type="compositionally biased region" description="Acidic residues" evidence="1">
    <location>
        <begin position="31"/>
        <end position="41"/>
    </location>
</feature>
<reference evidence="2" key="1">
    <citation type="submission" date="2021-01" db="EMBL/GenBank/DDBJ databases">
        <authorList>
            <person name="Corre E."/>
            <person name="Pelletier E."/>
            <person name="Niang G."/>
            <person name="Scheremetjew M."/>
            <person name="Finn R."/>
            <person name="Kale V."/>
            <person name="Holt S."/>
            <person name="Cochrane G."/>
            <person name="Meng A."/>
            <person name="Brown T."/>
            <person name="Cohen L."/>
        </authorList>
    </citation>
    <scope>NUCLEOTIDE SEQUENCE</scope>
    <source>
        <strain evidence="2">CCAP1064/1</strain>
    </source>
</reference>
<feature type="region of interest" description="Disordered" evidence="1">
    <location>
        <begin position="1"/>
        <end position="140"/>
    </location>
</feature>
<dbReference type="EMBL" id="HBEL01019042">
    <property type="protein sequence ID" value="CAD8412897.1"/>
    <property type="molecule type" value="Transcribed_RNA"/>
</dbReference>
<evidence type="ECO:0000313" key="3">
    <source>
        <dbReference type="EMBL" id="CAD8412897.1"/>
    </source>
</evidence>
<dbReference type="AlphaFoldDB" id="A0A6T8IZA6"/>
<accession>A0A6T8IZA6</accession>
<feature type="compositionally biased region" description="Low complexity" evidence="1">
    <location>
        <begin position="105"/>
        <end position="120"/>
    </location>
</feature>
<dbReference type="EMBL" id="HBEL01019040">
    <property type="protein sequence ID" value="CAD8412896.1"/>
    <property type="molecule type" value="Transcribed_RNA"/>
</dbReference>
<feature type="compositionally biased region" description="Basic residues" evidence="1">
    <location>
        <begin position="61"/>
        <end position="82"/>
    </location>
</feature>
<evidence type="ECO:0000256" key="1">
    <source>
        <dbReference type="SAM" id="MobiDB-lite"/>
    </source>
</evidence>
<evidence type="ECO:0000313" key="2">
    <source>
        <dbReference type="EMBL" id="CAD8412896.1"/>
    </source>
</evidence>
<name>A0A6T8IZA6_9STRA</name>
<proteinExistence type="predicted"/>
<protein>
    <submittedName>
        <fullName evidence="2">Uncharacterized protein</fullName>
    </submittedName>
</protein>